<accession>A0ABT8KH02</accession>
<evidence type="ECO:0000256" key="4">
    <source>
        <dbReference type="ARBA" id="ARBA00022729"/>
    </source>
</evidence>
<comment type="caution">
    <text evidence="9">The sequence shown here is derived from an EMBL/GenBank/DDBJ whole genome shotgun (WGS) entry which is preliminary data.</text>
</comment>
<feature type="chain" id="PRO_5046669915" evidence="7">
    <location>
        <begin position="22"/>
        <end position="480"/>
    </location>
</feature>
<dbReference type="PANTHER" id="PTHR42693:SF42">
    <property type="entry name" value="ARYLSULFATASE G"/>
    <property type="match status" value="1"/>
</dbReference>
<keyword evidence="5" id="KW-0378">Hydrolase</keyword>
<keyword evidence="3" id="KW-0479">Metal-binding</keyword>
<gene>
    <name evidence="9" type="ORF">QQ008_01475</name>
</gene>
<comment type="similarity">
    <text evidence="2">Belongs to the sulfatase family.</text>
</comment>
<dbReference type="InterPro" id="IPR050738">
    <property type="entry name" value="Sulfatase"/>
</dbReference>
<dbReference type="InterPro" id="IPR000917">
    <property type="entry name" value="Sulfatase_N"/>
</dbReference>
<dbReference type="PANTHER" id="PTHR42693">
    <property type="entry name" value="ARYLSULFATASE FAMILY MEMBER"/>
    <property type="match status" value="1"/>
</dbReference>
<evidence type="ECO:0000256" key="1">
    <source>
        <dbReference type="ARBA" id="ARBA00001913"/>
    </source>
</evidence>
<dbReference type="Gene3D" id="3.30.1120.10">
    <property type="match status" value="1"/>
</dbReference>
<dbReference type="Proteomes" id="UP001172082">
    <property type="component" value="Unassembled WGS sequence"/>
</dbReference>
<reference evidence="9" key="1">
    <citation type="submission" date="2023-06" db="EMBL/GenBank/DDBJ databases">
        <title>Genomic of Parafulvivirga corallium.</title>
        <authorList>
            <person name="Wang G."/>
        </authorList>
    </citation>
    <scope>NUCLEOTIDE SEQUENCE</scope>
    <source>
        <strain evidence="9">BMA10</strain>
    </source>
</reference>
<dbReference type="InterPro" id="IPR017850">
    <property type="entry name" value="Alkaline_phosphatase_core_sf"/>
</dbReference>
<evidence type="ECO:0000256" key="3">
    <source>
        <dbReference type="ARBA" id="ARBA00022723"/>
    </source>
</evidence>
<dbReference type="RefSeq" id="WP_346750028.1">
    <property type="nucleotide sequence ID" value="NZ_JAUJEA010000001.1"/>
</dbReference>
<proteinExistence type="inferred from homology"/>
<organism evidence="9 10">
    <name type="scientific">Splendidivirga corallicola</name>
    <dbReference type="NCBI Taxonomy" id="3051826"/>
    <lineage>
        <taxon>Bacteria</taxon>
        <taxon>Pseudomonadati</taxon>
        <taxon>Bacteroidota</taxon>
        <taxon>Cytophagia</taxon>
        <taxon>Cytophagales</taxon>
        <taxon>Splendidivirgaceae</taxon>
        <taxon>Splendidivirga</taxon>
    </lineage>
</organism>
<evidence type="ECO:0000313" key="9">
    <source>
        <dbReference type="EMBL" id="MDN5200000.1"/>
    </source>
</evidence>
<protein>
    <submittedName>
        <fullName evidence="9">Sulfatase</fullName>
    </submittedName>
</protein>
<evidence type="ECO:0000256" key="2">
    <source>
        <dbReference type="ARBA" id="ARBA00008779"/>
    </source>
</evidence>
<evidence type="ECO:0000256" key="5">
    <source>
        <dbReference type="ARBA" id="ARBA00022801"/>
    </source>
</evidence>
<name>A0ABT8KH02_9BACT</name>
<comment type="cofactor">
    <cofactor evidence="1">
        <name>Ca(2+)</name>
        <dbReference type="ChEBI" id="CHEBI:29108"/>
    </cofactor>
</comment>
<evidence type="ECO:0000256" key="7">
    <source>
        <dbReference type="SAM" id="SignalP"/>
    </source>
</evidence>
<dbReference type="SUPFAM" id="SSF53649">
    <property type="entry name" value="Alkaline phosphatase-like"/>
    <property type="match status" value="1"/>
</dbReference>
<evidence type="ECO:0000259" key="8">
    <source>
        <dbReference type="Pfam" id="PF00884"/>
    </source>
</evidence>
<dbReference type="CDD" id="cd16144">
    <property type="entry name" value="ARS_like"/>
    <property type="match status" value="1"/>
</dbReference>
<evidence type="ECO:0000256" key="6">
    <source>
        <dbReference type="ARBA" id="ARBA00022837"/>
    </source>
</evidence>
<evidence type="ECO:0000313" key="10">
    <source>
        <dbReference type="Proteomes" id="UP001172082"/>
    </source>
</evidence>
<keyword evidence="10" id="KW-1185">Reference proteome</keyword>
<feature type="signal peptide" evidence="7">
    <location>
        <begin position="1"/>
        <end position="21"/>
    </location>
</feature>
<dbReference type="Pfam" id="PF00884">
    <property type="entry name" value="Sulfatase"/>
    <property type="match status" value="1"/>
</dbReference>
<keyword evidence="6" id="KW-0106">Calcium</keyword>
<dbReference type="EMBL" id="JAUJEA010000001">
    <property type="protein sequence ID" value="MDN5200000.1"/>
    <property type="molecule type" value="Genomic_DNA"/>
</dbReference>
<feature type="domain" description="Sulfatase N-terminal" evidence="8">
    <location>
        <begin position="36"/>
        <end position="351"/>
    </location>
</feature>
<sequence>MRKLRCLFTTSLILCIWFSCSTEKRLGQADQKDKKPNIIFFLVDDLGWKDVGFMGSNYYETPNIDKMAKEGMVFTSAYANAPNCAPTRASIMSGLYTPRHGVYTVGDPARGKAENRKLIPAPNNTELEGNFVTLAEALKENGYTNCHVGKWHLGENEETSPEAQGFDINIGGTKAGHPATYFSPYKNPNLSDGPDGEYLTDRLTDEALKFIEQNQSAPFFLYFSHYSVHTPIQAKKNLIEKYEHKPEDNGQDNPKYAAMVHSTDQSLGRVLKKLKELDLDENTIVIFFSDNGGHGAVTTHHPLKGSKGMMYEGGFREPMIVRWPKKIKPGVKSDEPVMGIDFYPTLVEFAGGEPHRYQPDGESLAPLLFQKGSLKRDAIFWHFPAYLQGYKGIKNSGDLVRGWRAVPSGAIRKGDWKLIEDFETGRLELYNLKNDISERKNLADTMPDKRDELLADMKTWRKQLNALVPTEKNQAYVPKK</sequence>
<keyword evidence="4 7" id="KW-0732">Signal</keyword>
<dbReference type="Gene3D" id="3.40.720.10">
    <property type="entry name" value="Alkaline Phosphatase, subunit A"/>
    <property type="match status" value="1"/>
</dbReference>
<dbReference type="PROSITE" id="PS51257">
    <property type="entry name" value="PROKAR_LIPOPROTEIN"/>
    <property type="match status" value="1"/>
</dbReference>